<evidence type="ECO:0000313" key="2">
    <source>
        <dbReference type="Proteomes" id="UP000827872"/>
    </source>
</evidence>
<name>A0ACB8FC57_9SAUR</name>
<gene>
    <name evidence="1" type="ORF">K3G42_001800</name>
</gene>
<proteinExistence type="predicted"/>
<sequence length="143" mass="16551">MCNLLGTYGEDEPVEPLNPPAAGSSHHGDAVDPGWPGPRDDPDPFILHAQHTALERAKCEWQEAHEALIDDCVHQWFHLREEFDREREVLYRQLQMDREQQERELLQAAEQSKQDLLREVQQLRALKPLKTLNTSKSNVNVRP</sequence>
<accession>A0ACB8FC57</accession>
<protein>
    <submittedName>
        <fullName evidence="1">Uncharacterized protein</fullName>
    </submittedName>
</protein>
<dbReference type="Proteomes" id="UP000827872">
    <property type="component" value="Linkage Group LG09"/>
</dbReference>
<organism evidence="1 2">
    <name type="scientific">Sphaerodactylus townsendi</name>
    <dbReference type="NCBI Taxonomy" id="933632"/>
    <lineage>
        <taxon>Eukaryota</taxon>
        <taxon>Metazoa</taxon>
        <taxon>Chordata</taxon>
        <taxon>Craniata</taxon>
        <taxon>Vertebrata</taxon>
        <taxon>Euteleostomi</taxon>
        <taxon>Lepidosauria</taxon>
        <taxon>Squamata</taxon>
        <taxon>Bifurcata</taxon>
        <taxon>Gekkota</taxon>
        <taxon>Sphaerodactylidae</taxon>
        <taxon>Sphaerodactylus</taxon>
    </lineage>
</organism>
<dbReference type="EMBL" id="CM037622">
    <property type="protein sequence ID" value="KAH8002855.1"/>
    <property type="molecule type" value="Genomic_DNA"/>
</dbReference>
<keyword evidence="2" id="KW-1185">Reference proteome</keyword>
<evidence type="ECO:0000313" key="1">
    <source>
        <dbReference type="EMBL" id="KAH8002855.1"/>
    </source>
</evidence>
<reference evidence="1" key="1">
    <citation type="submission" date="2021-08" db="EMBL/GenBank/DDBJ databases">
        <title>The first chromosome-level gecko genome reveals the dynamic sex chromosomes of Neotropical dwarf geckos (Sphaerodactylidae: Sphaerodactylus).</title>
        <authorList>
            <person name="Pinto B.J."/>
            <person name="Keating S.E."/>
            <person name="Gamble T."/>
        </authorList>
    </citation>
    <scope>NUCLEOTIDE SEQUENCE</scope>
    <source>
        <strain evidence="1">TG3544</strain>
    </source>
</reference>
<comment type="caution">
    <text evidence="1">The sequence shown here is derived from an EMBL/GenBank/DDBJ whole genome shotgun (WGS) entry which is preliminary data.</text>
</comment>